<dbReference type="CDD" id="cd17657">
    <property type="entry name" value="CDC14_N"/>
    <property type="match status" value="1"/>
</dbReference>
<dbReference type="InterPro" id="IPR000387">
    <property type="entry name" value="Tyr_Pase_dom"/>
</dbReference>
<dbReference type="InterPro" id="IPR050561">
    <property type="entry name" value="PTP"/>
</dbReference>
<dbReference type="InterPro" id="IPR029260">
    <property type="entry name" value="DSPn"/>
</dbReference>
<keyword evidence="9" id="KW-1185">Reference proteome</keyword>
<dbReference type="Gene3D" id="3.90.190.10">
    <property type="entry name" value="Protein tyrosine phosphatase superfamily"/>
    <property type="match status" value="2"/>
</dbReference>
<dbReference type="PROSITE" id="PS00383">
    <property type="entry name" value="TYR_PHOSPHATASE_1"/>
    <property type="match status" value="1"/>
</dbReference>
<dbReference type="Proteomes" id="UP000094527">
    <property type="component" value="Unassembled WGS sequence"/>
</dbReference>
<evidence type="ECO:0000256" key="3">
    <source>
        <dbReference type="ARBA" id="ARBA00022801"/>
    </source>
</evidence>
<dbReference type="PROSITE" id="PS50054">
    <property type="entry name" value="TYR_PHOSPHATASE_DUAL"/>
    <property type="match status" value="1"/>
</dbReference>
<evidence type="ECO:0000313" key="8">
    <source>
        <dbReference type="EMBL" id="ODM99135.1"/>
    </source>
</evidence>
<evidence type="ECO:0000256" key="1">
    <source>
        <dbReference type="ARBA" id="ARBA00007315"/>
    </source>
</evidence>
<dbReference type="Pfam" id="PF14671">
    <property type="entry name" value="DSPn"/>
    <property type="match status" value="1"/>
</dbReference>
<dbReference type="InterPro" id="IPR044506">
    <property type="entry name" value="CDC14_C"/>
</dbReference>
<comment type="caution">
    <text evidence="8">The sequence shown here is derived from an EMBL/GenBank/DDBJ whole genome shotgun (WGS) entry which is preliminary data.</text>
</comment>
<name>A0A1D2N2J8_ORCCI</name>
<feature type="region of interest" description="Disordered" evidence="5">
    <location>
        <begin position="546"/>
        <end position="587"/>
    </location>
</feature>
<protein>
    <recommendedName>
        <fullName evidence="2">protein-tyrosine-phosphatase</fullName>
        <ecNumber evidence="2">3.1.3.48</ecNumber>
    </recommendedName>
</protein>
<dbReference type="InterPro" id="IPR020422">
    <property type="entry name" value="TYR_PHOSPHATASE_DUAL_dom"/>
</dbReference>
<reference evidence="8 9" key="1">
    <citation type="journal article" date="2016" name="Genome Biol. Evol.">
        <title>Gene Family Evolution Reflects Adaptation to Soil Environmental Stressors in the Genome of the Collembolan Orchesella cincta.</title>
        <authorList>
            <person name="Faddeeva-Vakhrusheva A."/>
            <person name="Derks M.F."/>
            <person name="Anvar S.Y."/>
            <person name="Agamennone V."/>
            <person name="Suring W."/>
            <person name="Smit S."/>
            <person name="van Straalen N.M."/>
            <person name="Roelofs D."/>
        </authorList>
    </citation>
    <scope>NUCLEOTIDE SEQUENCE [LARGE SCALE GENOMIC DNA]</scope>
    <source>
        <tissue evidence="8">Mixed pool</tissue>
    </source>
</reference>
<keyword evidence="3" id="KW-0378">Hydrolase</keyword>
<feature type="compositionally biased region" description="Low complexity" evidence="5">
    <location>
        <begin position="675"/>
        <end position="691"/>
    </location>
</feature>
<feature type="domain" description="Tyrosine-protein phosphatase" evidence="6">
    <location>
        <begin position="191"/>
        <end position="349"/>
    </location>
</feature>
<dbReference type="GO" id="GO:0004725">
    <property type="term" value="F:protein tyrosine phosphatase activity"/>
    <property type="evidence" value="ECO:0007669"/>
    <property type="project" value="UniProtKB-EC"/>
</dbReference>
<dbReference type="OrthoDB" id="266663at2759"/>
<evidence type="ECO:0000313" key="9">
    <source>
        <dbReference type="Proteomes" id="UP000094527"/>
    </source>
</evidence>
<dbReference type="Pfam" id="PF22785">
    <property type="entry name" value="Tc-R-P"/>
    <property type="match status" value="1"/>
</dbReference>
<proteinExistence type="inferred from homology"/>
<evidence type="ECO:0000256" key="5">
    <source>
        <dbReference type="SAM" id="MobiDB-lite"/>
    </source>
</evidence>
<comment type="similarity">
    <text evidence="1">Belongs to the protein-tyrosine phosphatase family. Non-receptor class CDC14 subfamily.</text>
</comment>
<evidence type="ECO:0000259" key="6">
    <source>
        <dbReference type="PROSITE" id="PS50054"/>
    </source>
</evidence>
<feature type="region of interest" description="Disordered" evidence="5">
    <location>
        <begin position="458"/>
        <end position="527"/>
    </location>
</feature>
<dbReference type="CDD" id="cd14499">
    <property type="entry name" value="CDC14_C"/>
    <property type="match status" value="1"/>
</dbReference>
<gene>
    <name evidence="8" type="ORF">Ocin01_07539</name>
</gene>
<dbReference type="EC" id="3.1.3.48" evidence="2"/>
<evidence type="ECO:0000256" key="2">
    <source>
        <dbReference type="ARBA" id="ARBA00013064"/>
    </source>
</evidence>
<sequence>MRMDDDILAEEEIREGAVLYAAEIIKDRLYFATLRGHYRLKSTNNTHYFTIDDELIYENFNSDFGPLNLAMLYRYCQKLNAKLRAPSLHRKRIIHYTSSDPHKRVNAAFLVGGYSIIYMNKTPEEAYRCLLGPNAPPFVSFRDASFGTASFYITLLDVFNGLYKALQCKFFDFNDFDVDEYEFYERVENADLNWLVPEKFIAFCGPHPKTKILNGYPLHAPESYFSYFRTNNVKTIVRLNRKLYDATRFTNAGFQHKDLFFTDGSTPSDAIMRLFLEIAESTPGAVAVHCKAGLGRTGSLIGCYIIKHFSFTAREAIAWVRLCRPGSVIGMQQEWLEEKEQSLMQQGERHQRDNQQNNNGALKFRWPVYSIKRKGTLIGVIDENANAANSVSPTSGVRSILAQVGSMRLEDAEAERIAAEPDEEDDDEEGSNAVEVHDNEITQGDMLNQIKAMRQAGVASSNGNNVNSNVSNGAGNSNQSGPSRNFLPLRGVSSRRNVQDANRDTSRLKRAAGASPSSTSSKRPYRDANCGSARLLTLSKVTLSTSEIPATSNSNPPSKPLETDHDQRNLNDYLHSRNGGLLSGVPVNRPVTRSLTRLAAPRESHNPCPRTLRAKNRNHVNSALVEPVDGISAQNLAEKSSETSKKGSPLPKPNSVAQGKHASANNQLLPTVSHNNNTISTRVTTRSSVRTHSYQSSTAGQKPMDNIASSGAATTRTALVTTSSHPSTKASTAYRSVVSNKSTTYK</sequence>
<keyword evidence="4" id="KW-0904">Protein phosphatase</keyword>
<organism evidence="8 9">
    <name type="scientific">Orchesella cincta</name>
    <name type="common">Springtail</name>
    <name type="synonym">Podura cincta</name>
    <dbReference type="NCBI Taxonomy" id="48709"/>
    <lineage>
        <taxon>Eukaryota</taxon>
        <taxon>Metazoa</taxon>
        <taxon>Ecdysozoa</taxon>
        <taxon>Arthropoda</taxon>
        <taxon>Hexapoda</taxon>
        <taxon>Collembola</taxon>
        <taxon>Entomobryomorpha</taxon>
        <taxon>Entomobryoidea</taxon>
        <taxon>Orchesellidae</taxon>
        <taxon>Orchesellinae</taxon>
        <taxon>Orchesella</taxon>
    </lineage>
</organism>
<dbReference type="AlphaFoldDB" id="A0A1D2N2J8"/>
<dbReference type="STRING" id="48709.A0A1D2N2J8"/>
<feature type="compositionally biased region" description="Polar residues" evidence="5">
    <location>
        <begin position="707"/>
        <end position="746"/>
    </location>
</feature>
<dbReference type="FunFam" id="3.90.190.10:FF:000006">
    <property type="entry name" value="Dual specificity protein phosphatase CDC14B"/>
    <property type="match status" value="1"/>
</dbReference>
<dbReference type="OMA" id="GFQHKDL"/>
<feature type="compositionally biased region" description="Low complexity" evidence="5">
    <location>
        <begin position="458"/>
        <end position="481"/>
    </location>
</feature>
<accession>A0A1D2N2J8</accession>
<dbReference type="InterPro" id="IPR029021">
    <property type="entry name" value="Prot-tyrosine_phosphatase-like"/>
</dbReference>
<dbReference type="PROSITE" id="PS50056">
    <property type="entry name" value="TYR_PHOSPHATASE_2"/>
    <property type="match status" value="1"/>
</dbReference>
<dbReference type="InterPro" id="IPR016130">
    <property type="entry name" value="Tyr_Pase_AS"/>
</dbReference>
<evidence type="ECO:0000259" key="7">
    <source>
        <dbReference type="PROSITE" id="PS50056"/>
    </source>
</evidence>
<dbReference type="PANTHER" id="PTHR23339">
    <property type="entry name" value="TYROSINE SPECIFIC PROTEIN PHOSPHATASE AND DUAL SPECIFICITY PROTEIN PHOSPHATASE"/>
    <property type="match status" value="1"/>
</dbReference>
<evidence type="ECO:0000256" key="4">
    <source>
        <dbReference type="ARBA" id="ARBA00022912"/>
    </source>
</evidence>
<dbReference type="EMBL" id="LJIJ01000297">
    <property type="protein sequence ID" value="ODM99135.1"/>
    <property type="molecule type" value="Genomic_DNA"/>
</dbReference>
<feature type="compositionally biased region" description="Basic and acidic residues" evidence="5">
    <location>
        <begin position="497"/>
        <end position="507"/>
    </location>
</feature>
<feature type="region of interest" description="Disordered" evidence="5">
    <location>
        <begin position="628"/>
        <end position="746"/>
    </location>
</feature>
<feature type="domain" description="Tyrosine specific protein phosphatases" evidence="7">
    <location>
        <begin position="273"/>
        <end position="335"/>
    </location>
</feature>
<feature type="compositionally biased region" description="Polar residues" evidence="5">
    <location>
        <begin position="663"/>
        <end position="674"/>
    </location>
</feature>
<dbReference type="SMART" id="SM00195">
    <property type="entry name" value="DSPc"/>
    <property type="match status" value="1"/>
</dbReference>
<dbReference type="SUPFAM" id="SSF52799">
    <property type="entry name" value="(Phosphotyrosine protein) phosphatases II"/>
    <property type="match status" value="2"/>
</dbReference>
<feature type="compositionally biased region" description="Polar residues" evidence="5">
    <location>
        <begin position="547"/>
        <end position="556"/>
    </location>
</feature>